<gene>
    <name evidence="6" type="ORF">C7M84_024080</name>
</gene>
<dbReference type="EMBL" id="QCYY01000779">
    <property type="protein sequence ID" value="ROT82748.1"/>
    <property type="molecule type" value="Genomic_DNA"/>
</dbReference>
<dbReference type="AlphaFoldDB" id="A0A3R7MHL0"/>
<keyword evidence="7" id="KW-1185">Reference proteome</keyword>
<dbReference type="GO" id="GO:0003735">
    <property type="term" value="F:structural constituent of ribosome"/>
    <property type="evidence" value="ECO:0007669"/>
    <property type="project" value="InterPro"/>
</dbReference>
<dbReference type="STRING" id="6689.A0A3R7MHL0"/>
<evidence type="ECO:0000256" key="5">
    <source>
        <dbReference type="SAM" id="MobiDB-lite"/>
    </source>
</evidence>
<evidence type="ECO:0000313" key="7">
    <source>
        <dbReference type="Proteomes" id="UP000283509"/>
    </source>
</evidence>
<reference evidence="6 7" key="1">
    <citation type="submission" date="2018-04" db="EMBL/GenBank/DDBJ databases">
        <authorList>
            <person name="Zhang X."/>
            <person name="Yuan J."/>
            <person name="Li F."/>
            <person name="Xiang J."/>
        </authorList>
    </citation>
    <scope>NUCLEOTIDE SEQUENCE [LARGE SCALE GENOMIC DNA]</scope>
    <source>
        <tissue evidence="6">Muscle</tissue>
    </source>
</reference>
<dbReference type="InterPro" id="IPR050522">
    <property type="entry name" value="Ribosomal_protein_eL43"/>
</dbReference>
<dbReference type="FunFam" id="2.20.25.30:FF:000002">
    <property type="entry name" value="60S ribosomal protein L37a"/>
    <property type="match status" value="1"/>
</dbReference>
<dbReference type="SUPFAM" id="SSF57829">
    <property type="entry name" value="Zn-binding ribosomal proteins"/>
    <property type="match status" value="1"/>
</dbReference>
<comment type="similarity">
    <text evidence="1">Belongs to the eukaryotic ribosomal protein eL43 family.</text>
</comment>
<accession>A0A3R7MHL0</accession>
<comment type="caution">
    <text evidence="6">The sequence shown here is derived from an EMBL/GenBank/DDBJ whole genome shotgun (WGS) entry which is preliminary data.</text>
</comment>
<dbReference type="InterPro" id="IPR011332">
    <property type="entry name" value="Ribosomal_zn-bd"/>
</dbReference>
<dbReference type="Gene3D" id="2.20.25.30">
    <property type="match status" value="1"/>
</dbReference>
<evidence type="ECO:0000256" key="1">
    <source>
        <dbReference type="ARBA" id="ARBA00008672"/>
    </source>
</evidence>
<feature type="region of interest" description="Disordered" evidence="5">
    <location>
        <begin position="26"/>
        <end position="46"/>
    </location>
</feature>
<dbReference type="NCBIfam" id="TIGR00280">
    <property type="entry name" value="eL43_euk_arch"/>
    <property type="match status" value="1"/>
</dbReference>
<keyword evidence="2" id="KW-0862">Zinc</keyword>
<evidence type="ECO:0000256" key="4">
    <source>
        <dbReference type="ARBA" id="ARBA00023274"/>
    </source>
</evidence>
<organism evidence="6 7">
    <name type="scientific">Penaeus vannamei</name>
    <name type="common">Whiteleg shrimp</name>
    <name type="synonym">Litopenaeus vannamei</name>
    <dbReference type="NCBI Taxonomy" id="6689"/>
    <lineage>
        <taxon>Eukaryota</taxon>
        <taxon>Metazoa</taxon>
        <taxon>Ecdysozoa</taxon>
        <taxon>Arthropoda</taxon>
        <taxon>Crustacea</taxon>
        <taxon>Multicrustacea</taxon>
        <taxon>Malacostraca</taxon>
        <taxon>Eumalacostraca</taxon>
        <taxon>Eucarida</taxon>
        <taxon>Decapoda</taxon>
        <taxon>Dendrobranchiata</taxon>
        <taxon>Penaeoidea</taxon>
        <taxon>Penaeidae</taxon>
        <taxon>Penaeus</taxon>
    </lineage>
</organism>
<feature type="compositionally biased region" description="Basic and acidic residues" evidence="5">
    <location>
        <begin position="35"/>
        <end position="46"/>
    </location>
</feature>
<dbReference type="InterPro" id="IPR002674">
    <property type="entry name" value="Ribosomal_eL43"/>
</dbReference>
<protein>
    <submittedName>
        <fullName evidence="6">Putative 60S ribosomal protein L37a</fullName>
    </submittedName>
</protein>
<proteinExistence type="inferred from homology"/>
<evidence type="ECO:0000256" key="3">
    <source>
        <dbReference type="ARBA" id="ARBA00022980"/>
    </source>
</evidence>
<dbReference type="InterPro" id="IPR011331">
    <property type="entry name" value="Ribosomal_eL37/eL43"/>
</dbReference>
<dbReference type="OrthoDB" id="10258345at2759"/>
<keyword evidence="4" id="KW-0687">Ribonucleoprotein</keyword>
<evidence type="ECO:0000313" key="6">
    <source>
        <dbReference type="EMBL" id="ROT82748.1"/>
    </source>
</evidence>
<evidence type="ECO:0000256" key="2">
    <source>
        <dbReference type="ARBA" id="ARBA00022833"/>
    </source>
</evidence>
<name>A0A3R7MHL0_PENVA</name>
<dbReference type="GO" id="GO:0006412">
    <property type="term" value="P:translation"/>
    <property type="evidence" value="ECO:0007669"/>
    <property type="project" value="InterPro"/>
</dbReference>
<dbReference type="Pfam" id="PF01780">
    <property type="entry name" value="Ribosomal_L37ae"/>
    <property type="match status" value="1"/>
</dbReference>
<dbReference type="GO" id="GO:0022625">
    <property type="term" value="C:cytosolic large ribosomal subunit"/>
    <property type="evidence" value="ECO:0007669"/>
    <property type="project" value="UniProtKB-ARBA"/>
</dbReference>
<dbReference type="HAMAP" id="MF_00327">
    <property type="entry name" value="Ribosomal_eL43"/>
    <property type="match status" value="1"/>
</dbReference>
<dbReference type="Proteomes" id="UP000283509">
    <property type="component" value="Unassembled WGS sequence"/>
</dbReference>
<dbReference type="PANTHER" id="PTHR48129">
    <property type="entry name" value="60S RIBOSOMAL PROTEIN L37A"/>
    <property type="match status" value="1"/>
</dbReference>
<reference evidence="6 7" key="2">
    <citation type="submission" date="2019-01" db="EMBL/GenBank/DDBJ databases">
        <title>The decoding of complex shrimp genome reveals the adaptation for benthos swimmer, frequently molting mechanism and breeding impact on genome.</title>
        <authorList>
            <person name="Sun Y."/>
            <person name="Gao Y."/>
            <person name="Yu Y."/>
        </authorList>
    </citation>
    <scope>NUCLEOTIDE SEQUENCE [LARGE SCALE GENOMIC DNA]</scope>
    <source>
        <tissue evidence="6">Muscle</tissue>
    </source>
</reference>
<sequence length="412" mass="45944">MVDLLTPAGHVVAEALKYGHLSSGRLRPGFGRRGSPKESFPRQGRGDLRAASLGKLEATVVGRKRVVGSGRVGLRNAIALRTSQRKPLAATELKRSPTSGTCTCTWYLRSASSAAAATSDMTFSVTTTAVFPALGHDVHVKNPRHEHLSFQPHLLLRGRHRRGGLLNHFHRVLQRLGRAGVDEDRRRRIFLTLHLVVISLNTVAVLGDLERLLYGPFYISPEAPRIPWRLLRRLRFFRRLSCLCSCASFLLHARALPCCFRQRGDDPHGAANAVQGSPQVQVASEGFSRRNVYVDLRGNVRARFPLLGLQQVQNKRATMAKRTRKAGIVGKYGTRYGASLRKMVKKIEITQHMRHLCSFCGKEAMRRQAVGIWSCKPCRRTVAGGAYTYTTVAAANVRSFIRRNKDIKEREG</sequence>
<dbReference type="PANTHER" id="PTHR48129:SF1">
    <property type="entry name" value="LARGE RIBOSOMAL SUBUNIT PROTEIN EL43"/>
    <property type="match status" value="1"/>
</dbReference>
<keyword evidence="3 6" id="KW-0689">Ribosomal protein</keyword>